<evidence type="ECO:0000256" key="5">
    <source>
        <dbReference type="ARBA" id="ARBA00023163"/>
    </source>
</evidence>
<dbReference type="RefSeq" id="WP_084574823.1">
    <property type="nucleotide sequence ID" value="NZ_CP155572.1"/>
</dbReference>
<dbReference type="CDD" id="cd07377">
    <property type="entry name" value="WHTH_GntR"/>
    <property type="match status" value="1"/>
</dbReference>
<dbReference type="Gene3D" id="3.40.640.10">
    <property type="entry name" value="Type I PLP-dependent aspartate aminotransferase-like (Major domain)"/>
    <property type="match status" value="1"/>
</dbReference>
<dbReference type="PANTHER" id="PTHR46577">
    <property type="entry name" value="HTH-TYPE TRANSCRIPTIONAL REGULATORY PROTEIN GABR"/>
    <property type="match status" value="1"/>
</dbReference>
<evidence type="ECO:0000256" key="3">
    <source>
        <dbReference type="ARBA" id="ARBA00023015"/>
    </source>
</evidence>
<dbReference type="Gene3D" id="1.10.10.10">
    <property type="entry name" value="Winged helix-like DNA-binding domain superfamily/Winged helix DNA-binding domain"/>
    <property type="match status" value="1"/>
</dbReference>
<dbReference type="InterPro" id="IPR036390">
    <property type="entry name" value="WH_DNA-bd_sf"/>
</dbReference>
<dbReference type="OrthoDB" id="9808770at2"/>
<gene>
    <name evidence="7" type="ORF">SAMN04488500_104169</name>
</gene>
<dbReference type="GO" id="GO:0003824">
    <property type="term" value="F:catalytic activity"/>
    <property type="evidence" value="ECO:0007669"/>
    <property type="project" value="UniProtKB-ARBA"/>
</dbReference>
<accession>A0A1W1ZTP4</accession>
<evidence type="ECO:0000256" key="1">
    <source>
        <dbReference type="ARBA" id="ARBA00005384"/>
    </source>
</evidence>
<dbReference type="STRING" id="112901.SAMN04488500_104169"/>
<keyword evidence="2" id="KW-0663">Pyridoxal phosphate</keyword>
<dbReference type="PANTHER" id="PTHR46577:SF1">
    <property type="entry name" value="HTH-TYPE TRANSCRIPTIONAL REGULATORY PROTEIN GABR"/>
    <property type="match status" value="1"/>
</dbReference>
<dbReference type="InterPro" id="IPR015424">
    <property type="entry name" value="PyrdxlP-dep_Trfase"/>
</dbReference>
<sequence>MSRDFFDFVSVQLEKENKKSLYIQLYDQLRELIVTGKLSYGYLLPPVRKLAAFFGVNPSTVVGAYKLLEQNGYIFSRAGSGSYVAEITGRPDEECPAVPDVHEAEVIPYRPVKLHKNCIDFATVMPPPDLLPIDDFKNILIEVLDRDKGNAFSYQDSQGFGPLREAISAYLKEQGIKAQADNVQIISGAQQGIDIVAKSLLNFGDYVFTENPTYPGAIAAFRSRGAKIVEINMEDDGIDIQDLEAKIKCFRPKLIYVMANIQNPTGYSYSLIKRNRLIGLARRYNAVILEDDYISELDFSDMPLAPLKALDRDHRVIYLKSFSKIFMPGLRLAFLLMPPQMVAQVLTVKHHSDISTSGLTQRAFDLYLRKGIWQKHIAAVQRIYLERYQITQATIEQFLPSSVTCHRPRGGLTYWLALPEGVSAKKVAQAAEKQGVLLTPGTAFFPRHAPDRFIRLSFAVVCSEEILHGVKILGEIISRNLSNR</sequence>
<name>A0A1W1ZTP4_9FIRM</name>
<proteinExistence type="inferred from homology"/>
<reference evidence="7 8" key="1">
    <citation type="submission" date="2017-04" db="EMBL/GenBank/DDBJ databases">
        <authorList>
            <person name="Afonso C.L."/>
            <person name="Miller P.J."/>
            <person name="Scott M.A."/>
            <person name="Spackman E."/>
            <person name="Goraichik I."/>
            <person name="Dimitrov K.M."/>
            <person name="Suarez D.L."/>
            <person name="Swayne D.E."/>
        </authorList>
    </citation>
    <scope>NUCLEOTIDE SEQUENCE [LARGE SCALE GENOMIC DNA]</scope>
    <source>
        <strain evidence="7 8">DSM 5090</strain>
    </source>
</reference>
<dbReference type="AlphaFoldDB" id="A0A1W1ZTP4"/>
<evidence type="ECO:0000313" key="8">
    <source>
        <dbReference type="Proteomes" id="UP000192738"/>
    </source>
</evidence>
<feature type="domain" description="HTH gntR-type" evidence="6">
    <location>
        <begin position="19"/>
        <end position="87"/>
    </location>
</feature>
<dbReference type="PROSITE" id="PS50949">
    <property type="entry name" value="HTH_GNTR"/>
    <property type="match status" value="1"/>
</dbReference>
<dbReference type="SMART" id="SM00345">
    <property type="entry name" value="HTH_GNTR"/>
    <property type="match status" value="1"/>
</dbReference>
<dbReference type="Pfam" id="PF00392">
    <property type="entry name" value="GntR"/>
    <property type="match status" value="1"/>
</dbReference>
<dbReference type="EMBL" id="FWXI01000004">
    <property type="protein sequence ID" value="SMC51461.1"/>
    <property type="molecule type" value="Genomic_DNA"/>
</dbReference>
<dbReference type="GO" id="GO:0030170">
    <property type="term" value="F:pyridoxal phosphate binding"/>
    <property type="evidence" value="ECO:0007669"/>
    <property type="project" value="InterPro"/>
</dbReference>
<dbReference type="CDD" id="cd00609">
    <property type="entry name" value="AAT_like"/>
    <property type="match status" value="1"/>
</dbReference>
<keyword evidence="8" id="KW-1185">Reference proteome</keyword>
<dbReference type="InterPro" id="IPR015422">
    <property type="entry name" value="PyrdxlP-dep_Trfase_small"/>
</dbReference>
<dbReference type="Gene3D" id="3.90.1150.10">
    <property type="entry name" value="Aspartate Aminotransferase, domain 1"/>
    <property type="match status" value="1"/>
</dbReference>
<keyword evidence="5" id="KW-0804">Transcription</keyword>
<keyword evidence="4" id="KW-0238">DNA-binding</keyword>
<evidence type="ECO:0000313" key="7">
    <source>
        <dbReference type="EMBL" id="SMC51461.1"/>
    </source>
</evidence>
<dbReference type="InterPro" id="IPR004839">
    <property type="entry name" value="Aminotransferase_I/II_large"/>
</dbReference>
<dbReference type="SUPFAM" id="SSF53383">
    <property type="entry name" value="PLP-dependent transferases"/>
    <property type="match status" value="1"/>
</dbReference>
<dbReference type="InterPro" id="IPR000524">
    <property type="entry name" value="Tscrpt_reg_HTH_GntR"/>
</dbReference>
<comment type="similarity">
    <text evidence="1">In the C-terminal section; belongs to the class-I pyridoxal-phosphate-dependent aminotransferase family.</text>
</comment>
<dbReference type="SUPFAM" id="SSF46785">
    <property type="entry name" value="Winged helix' DNA-binding domain"/>
    <property type="match status" value="1"/>
</dbReference>
<dbReference type="InterPro" id="IPR051446">
    <property type="entry name" value="HTH_trans_reg/aminotransferase"/>
</dbReference>
<organism evidence="7 8">
    <name type="scientific">Sporomusa malonica</name>
    <dbReference type="NCBI Taxonomy" id="112901"/>
    <lineage>
        <taxon>Bacteria</taxon>
        <taxon>Bacillati</taxon>
        <taxon>Bacillota</taxon>
        <taxon>Negativicutes</taxon>
        <taxon>Selenomonadales</taxon>
        <taxon>Sporomusaceae</taxon>
        <taxon>Sporomusa</taxon>
    </lineage>
</organism>
<dbReference type="Pfam" id="PF00155">
    <property type="entry name" value="Aminotran_1_2"/>
    <property type="match status" value="1"/>
</dbReference>
<dbReference type="InterPro" id="IPR015421">
    <property type="entry name" value="PyrdxlP-dep_Trfase_major"/>
</dbReference>
<dbReference type="InterPro" id="IPR036388">
    <property type="entry name" value="WH-like_DNA-bd_sf"/>
</dbReference>
<keyword evidence="3" id="KW-0805">Transcription regulation</keyword>
<dbReference type="Proteomes" id="UP000192738">
    <property type="component" value="Unassembled WGS sequence"/>
</dbReference>
<dbReference type="GO" id="GO:0003677">
    <property type="term" value="F:DNA binding"/>
    <property type="evidence" value="ECO:0007669"/>
    <property type="project" value="UniProtKB-KW"/>
</dbReference>
<evidence type="ECO:0000256" key="2">
    <source>
        <dbReference type="ARBA" id="ARBA00022898"/>
    </source>
</evidence>
<evidence type="ECO:0000256" key="4">
    <source>
        <dbReference type="ARBA" id="ARBA00023125"/>
    </source>
</evidence>
<protein>
    <submittedName>
        <fullName evidence="7">Transcriptional regulator, GntR family</fullName>
    </submittedName>
</protein>
<evidence type="ECO:0000259" key="6">
    <source>
        <dbReference type="PROSITE" id="PS50949"/>
    </source>
</evidence>
<dbReference type="GO" id="GO:0003700">
    <property type="term" value="F:DNA-binding transcription factor activity"/>
    <property type="evidence" value="ECO:0007669"/>
    <property type="project" value="InterPro"/>
</dbReference>